<evidence type="ECO:0000313" key="1">
    <source>
        <dbReference type="EMBL" id="KAF0739694.1"/>
    </source>
</evidence>
<name>A0A6G0XHM1_9STRA</name>
<reference evidence="1 2" key="1">
    <citation type="submission" date="2019-07" db="EMBL/GenBank/DDBJ databases">
        <title>Genomics analysis of Aphanomyces spp. identifies a new class of oomycete effector associated with host adaptation.</title>
        <authorList>
            <person name="Gaulin E."/>
        </authorList>
    </citation>
    <scope>NUCLEOTIDE SEQUENCE [LARGE SCALE GENOMIC DNA]</scope>
    <source>
        <strain evidence="1 2">ATCC 201684</strain>
    </source>
</reference>
<keyword evidence="2" id="KW-1185">Reference proteome</keyword>
<proteinExistence type="predicted"/>
<dbReference type="AlphaFoldDB" id="A0A6G0XHM1"/>
<accession>A0A6G0XHM1</accession>
<organism evidence="1 2">
    <name type="scientific">Aphanomyces euteiches</name>
    <dbReference type="NCBI Taxonomy" id="100861"/>
    <lineage>
        <taxon>Eukaryota</taxon>
        <taxon>Sar</taxon>
        <taxon>Stramenopiles</taxon>
        <taxon>Oomycota</taxon>
        <taxon>Saprolegniomycetes</taxon>
        <taxon>Saprolegniales</taxon>
        <taxon>Verrucalvaceae</taxon>
        <taxon>Aphanomyces</taxon>
    </lineage>
</organism>
<dbReference type="Proteomes" id="UP000481153">
    <property type="component" value="Unassembled WGS sequence"/>
</dbReference>
<sequence>MFAFHHALLRSTPLDSVRPESLPIWVVDPKTLVPTRKSLACDSASLLEDIAHAAGLIDRLSSFPAPIVNDILQKANLFTQVANETFQAISGRAPFDHLYLRFEVPSEERHPELQVLDSVMVIDCVVGESNAFHDGVSGWVEFDVKNAKDQTVVPRRPICVVPCRSFRRQRFVVDDSQVLAHVQVGHTIALYLHGCNPERSLRAVYARIAIRRRWGLPTE</sequence>
<protein>
    <submittedName>
        <fullName evidence="1">Uncharacterized protein</fullName>
    </submittedName>
</protein>
<dbReference type="VEuPathDB" id="FungiDB:AeMF1_018156"/>
<gene>
    <name evidence="1" type="ORF">Ae201684_004862</name>
</gene>
<dbReference type="EMBL" id="VJMJ01000063">
    <property type="protein sequence ID" value="KAF0739694.1"/>
    <property type="molecule type" value="Genomic_DNA"/>
</dbReference>
<evidence type="ECO:0000313" key="2">
    <source>
        <dbReference type="Proteomes" id="UP000481153"/>
    </source>
</evidence>
<comment type="caution">
    <text evidence="1">The sequence shown here is derived from an EMBL/GenBank/DDBJ whole genome shotgun (WGS) entry which is preliminary data.</text>
</comment>